<reference evidence="1 2" key="1">
    <citation type="journal article" date="2016" name="Genome Announc.">
        <title>Complete Genome Sequences of Lytic Bacteriophages of Xanthomonas arboricola pv. juglandis.</title>
        <authorList>
            <person name="Retamales J."/>
            <person name="Vasquez I."/>
            <person name="Santos L."/>
            <person name="Segovia C."/>
            <person name="Ayala M."/>
            <person name="Alvarado R."/>
            <person name="Nunez P."/>
            <person name="Santander J."/>
        </authorList>
    </citation>
    <scope>NUCLEOTIDE SEQUENCE [LARGE SCALE GENOMIC DNA]</scope>
</reference>
<sequence>MDHMGLMNDPTMTASEGFNPDSDVVVYYKGNQMFMTKRQANALVKEMSVHYPDCKYRAVPLPKRG</sequence>
<dbReference type="Proteomes" id="UP000223835">
    <property type="component" value="Segment"/>
</dbReference>
<name>A0A127AVH3_9CAUD</name>
<dbReference type="OrthoDB" id="35757at10239"/>
<protein>
    <submittedName>
        <fullName evidence="1">Uncharacterized protein</fullName>
    </submittedName>
</protein>
<accession>A0A127AVH3</accession>
<dbReference type="RefSeq" id="YP_009275436.1">
    <property type="nucleotide sequence ID" value="NC_030928.1"/>
</dbReference>
<dbReference type="KEGG" id="vg:40066122"/>
<evidence type="ECO:0000313" key="2">
    <source>
        <dbReference type="Proteomes" id="UP000223835"/>
    </source>
</evidence>
<organism evidence="1 2">
    <name type="scientific">Xanthomonas phage f20-Xaj</name>
    <dbReference type="NCBI Taxonomy" id="1784979"/>
    <lineage>
        <taxon>Viruses</taxon>
        <taxon>Duplodnaviria</taxon>
        <taxon>Heunggongvirae</taxon>
        <taxon>Uroviricota</taxon>
        <taxon>Caudoviricetes</taxon>
        <taxon>Autographivirales</taxon>
        <taxon>Autonotataviridae</taxon>
        <taxon>Gujervirinae</taxon>
        <taxon>Pradovirus</taxon>
        <taxon>Pradovirus f20</taxon>
    </lineage>
</organism>
<evidence type="ECO:0000313" key="1">
    <source>
        <dbReference type="EMBL" id="AMM44645.1"/>
    </source>
</evidence>
<dbReference type="GeneID" id="40066122"/>
<dbReference type="EMBL" id="KU595432">
    <property type="protein sequence ID" value="AMM44645.1"/>
    <property type="molecule type" value="Genomic_DNA"/>
</dbReference>
<keyword evidence="2" id="KW-1185">Reference proteome</keyword>
<proteinExistence type="predicted"/>